<organism evidence="1 2">
    <name type="scientific">OM182 bacterium MED-G24</name>
    <dbReference type="NCBI Taxonomy" id="1986255"/>
    <lineage>
        <taxon>Bacteria</taxon>
        <taxon>Pseudomonadati</taxon>
        <taxon>Pseudomonadota</taxon>
        <taxon>Gammaproteobacteria</taxon>
        <taxon>OMG group</taxon>
        <taxon>OM182 clade</taxon>
    </lineage>
</organism>
<evidence type="ECO:0000313" key="1">
    <source>
        <dbReference type="EMBL" id="PDH35904.1"/>
    </source>
</evidence>
<dbReference type="Gene3D" id="2.60.120.620">
    <property type="entry name" value="q2cbj1_9rhob like domain"/>
    <property type="match status" value="1"/>
</dbReference>
<dbReference type="EMBL" id="NTKD01000079">
    <property type="protein sequence ID" value="PDH35904.1"/>
    <property type="molecule type" value="Genomic_DNA"/>
</dbReference>
<dbReference type="Proteomes" id="UP000219327">
    <property type="component" value="Unassembled WGS sequence"/>
</dbReference>
<dbReference type="AlphaFoldDB" id="A0A2A5WI37"/>
<dbReference type="SUPFAM" id="SSF51197">
    <property type="entry name" value="Clavaminate synthase-like"/>
    <property type="match status" value="1"/>
</dbReference>
<protein>
    <recommendedName>
        <fullName evidence="3">Phytanoyl-CoA dioxygenase</fullName>
    </recommendedName>
</protein>
<name>A0A2A5WI37_9GAMM</name>
<evidence type="ECO:0008006" key="3">
    <source>
        <dbReference type="Google" id="ProtNLM"/>
    </source>
</evidence>
<gene>
    <name evidence="1" type="ORF">CNE99_10505</name>
</gene>
<accession>A0A2A5WI37</accession>
<proteinExistence type="predicted"/>
<evidence type="ECO:0000313" key="2">
    <source>
        <dbReference type="Proteomes" id="UP000219327"/>
    </source>
</evidence>
<comment type="caution">
    <text evidence="1">The sequence shown here is derived from an EMBL/GenBank/DDBJ whole genome shotgun (WGS) entry which is preliminary data.</text>
</comment>
<sequence>MNERTQGRTLTLEEKRTLYRDGYIILKKAVSPELVQAALDRIKSAKKGEFLGGTTEMTNLVNQSDITPVLHEAMGYFDPPVASQVGVRKVSEPGDYFNNVGYRDKHMPYYGAESHVDGSMTIMVPQEVQEGSEQEIYDRYIATGPKGDLGRSPDVMGHNFVPMFEDPEMSLGLGSFTAFVFVCLNDQTREGCGQTALLPGAHHAVEKFFRQQRDTNGCVGVEGPGWPRLDHQAENRCGLVYLPEEVREQFIDETSESTPDGRKWPRPTQILMEPGDACITVYQIPHSGTRNQHGTESRKTIIFRIRNKARQPDVMVNGVSDHPDRGQMGEWLEFEDGNNPWEKSKDAMCNMWDEWEGMTDVVKEMQVGKTA</sequence>
<reference evidence="1 2" key="1">
    <citation type="submission" date="2017-08" db="EMBL/GenBank/DDBJ databases">
        <title>Fine stratification of microbial communities through a metagenomic profile of the photic zone.</title>
        <authorList>
            <person name="Haro-Moreno J.M."/>
            <person name="Lopez-Perez M."/>
            <person name="De La Torre J."/>
            <person name="Picazo A."/>
            <person name="Camacho A."/>
            <person name="Rodriguez-Valera F."/>
        </authorList>
    </citation>
    <scope>NUCLEOTIDE SEQUENCE [LARGE SCALE GENOMIC DNA]</scope>
    <source>
        <strain evidence="1">MED-G24</strain>
    </source>
</reference>